<dbReference type="EMBL" id="DACSDU010000154">
    <property type="protein sequence ID" value="HAT1589429.1"/>
    <property type="molecule type" value="Genomic_DNA"/>
</dbReference>
<dbReference type="GeneID" id="92972954"/>
<evidence type="ECO:0000313" key="3">
    <source>
        <dbReference type="EMBL" id="HAT1589429.1"/>
    </source>
</evidence>
<dbReference type="EMBL" id="DACSDU010000003">
    <property type="protein sequence ID" value="HAT1584545.1"/>
    <property type="molecule type" value="Genomic_DNA"/>
</dbReference>
<evidence type="ECO:0000313" key="2">
    <source>
        <dbReference type="EMBL" id="HAT1584545.1"/>
    </source>
</evidence>
<organism evidence="2">
    <name type="scientific">Citrobacter farmeri</name>
    <dbReference type="NCBI Taxonomy" id="67824"/>
    <lineage>
        <taxon>Bacteria</taxon>
        <taxon>Pseudomonadati</taxon>
        <taxon>Pseudomonadota</taxon>
        <taxon>Gammaproteobacteria</taxon>
        <taxon>Enterobacterales</taxon>
        <taxon>Enterobacteriaceae</taxon>
        <taxon>Citrobacter</taxon>
    </lineage>
</organism>
<feature type="region of interest" description="Disordered" evidence="1">
    <location>
        <begin position="1"/>
        <end position="25"/>
    </location>
</feature>
<reference evidence="2" key="2">
    <citation type="submission" date="2020-11" db="EMBL/GenBank/DDBJ databases">
        <authorList>
            <consortium name="NCBI Pathogen Detection Project"/>
        </authorList>
    </citation>
    <scope>NUCLEOTIDE SEQUENCE</scope>
    <source>
        <strain evidence="2">YDC697-2</strain>
    </source>
</reference>
<reference evidence="2" key="1">
    <citation type="journal article" date="2018" name="Genome Biol.">
        <title>SKESA: strategic k-mer extension for scrupulous assemblies.</title>
        <authorList>
            <person name="Souvorov A."/>
            <person name="Agarwala R."/>
            <person name="Lipman D.J."/>
        </authorList>
    </citation>
    <scope>NUCLEOTIDE SEQUENCE</scope>
    <source>
        <strain evidence="2">YDC697-2</strain>
    </source>
</reference>
<protein>
    <submittedName>
        <fullName evidence="2">Uncharacterized protein</fullName>
    </submittedName>
</protein>
<comment type="caution">
    <text evidence="2">The sequence shown here is derived from an EMBL/GenBank/DDBJ whole genome shotgun (WGS) entry which is preliminary data.</text>
</comment>
<gene>
    <name evidence="2" type="ORF">I8Y00_000850</name>
    <name evidence="3" type="ORF">I8Y00_005879</name>
</gene>
<accession>A0A8H9TU65</accession>
<dbReference type="RefSeq" id="WP_139155865.1">
    <property type="nucleotide sequence ID" value="NZ_CABMNX010000001.1"/>
</dbReference>
<name>A0A8H9TU65_9ENTR</name>
<sequence>MKRPTIDLTGKKSVSGTRRKRAEHQSAHALLIPNATIADRGASRATINVSLKILSLNNTKLIDKSLLHAAIEGYCGVVRESGIY</sequence>
<dbReference type="Proteomes" id="UP000864563">
    <property type="component" value="Unassembled WGS sequence"/>
</dbReference>
<evidence type="ECO:0000256" key="1">
    <source>
        <dbReference type="SAM" id="MobiDB-lite"/>
    </source>
</evidence>
<proteinExistence type="predicted"/>
<dbReference type="AlphaFoldDB" id="A0A8H9TU65"/>